<feature type="transmembrane region" description="Helical" evidence="7">
    <location>
        <begin position="126"/>
        <end position="146"/>
    </location>
</feature>
<feature type="transmembrane region" description="Helical" evidence="7">
    <location>
        <begin position="221"/>
        <end position="238"/>
    </location>
</feature>
<dbReference type="GO" id="GO:0046872">
    <property type="term" value="F:metal ion binding"/>
    <property type="evidence" value="ECO:0007669"/>
    <property type="project" value="UniProtKB-KW"/>
</dbReference>
<evidence type="ECO:0000256" key="3">
    <source>
        <dbReference type="ARBA" id="ARBA00022692"/>
    </source>
</evidence>
<sequence length="435" mass="50438">MSAPELKKRQVAEINMNTTDNPINRPKAKARTVTRQKISGWQSDNKYILSGYRPAEADYLKIFSSLTVLHNESCNVYTHLIGALLLPLVATTLLRDLAEPRFLNVSTMDYAMFGIYFWCSEFWHGMDLLGIVFMTMGTLSSGIYYVFFCEAALQKLHWAMALATGTVTSILISNPLFKTPRWRNIKVGTFTIFGASSFIPLLHGVQRYGLEYMLQYSGIRWYLLELTFYGAGVSLYTFRIPERLAPGKFDIWGSSHQIFHVAILCAIYTHQTALLHGFTTCHTLDIRLEWEIIYARLTQLGLDLVESDLDKASVIKRLKSLARPTEGYTTDDLCEDCQQVNDNIKAFQVNYCPRYRSALKMYMEIRDLPCNTEKEVRDMFEKMTSHYEEDYHFEEHNYRNNWERVYQPPRYECLHDLQFSLFWLAAGLKRSSTTI</sequence>
<feature type="transmembrane region" description="Helical" evidence="7">
    <location>
        <begin position="158"/>
        <end position="177"/>
    </location>
</feature>
<keyword evidence="6" id="KW-0862">Zinc</keyword>
<accession>A0A093V1Q1</accession>
<comment type="caution">
    <text evidence="8">The sequence shown here is derived from an EMBL/GenBank/DDBJ whole genome shotgun (WGS) entry which is preliminary data.</text>
</comment>
<evidence type="ECO:0000256" key="4">
    <source>
        <dbReference type="ARBA" id="ARBA00022989"/>
    </source>
</evidence>
<keyword evidence="6" id="KW-0479">Metal-binding</keyword>
<evidence type="ECO:0000256" key="1">
    <source>
        <dbReference type="ARBA" id="ARBA00004141"/>
    </source>
</evidence>
<evidence type="ECO:0000256" key="7">
    <source>
        <dbReference type="SAM" id="Phobius"/>
    </source>
</evidence>
<dbReference type="EMBL" id="JPOX01000032">
    <property type="protein sequence ID" value="KFX43914.1"/>
    <property type="molecule type" value="Genomic_DNA"/>
</dbReference>
<dbReference type="GO" id="GO:0016020">
    <property type="term" value="C:membrane"/>
    <property type="evidence" value="ECO:0007669"/>
    <property type="project" value="UniProtKB-SubCell"/>
</dbReference>
<evidence type="ECO:0000256" key="5">
    <source>
        <dbReference type="ARBA" id="ARBA00023136"/>
    </source>
</evidence>
<dbReference type="AlphaFoldDB" id="A0A093V1Q1"/>
<dbReference type="InterPro" id="IPR004254">
    <property type="entry name" value="AdipoR/HlyIII-related"/>
</dbReference>
<dbReference type="GO" id="GO:0006882">
    <property type="term" value="P:intracellular zinc ion homeostasis"/>
    <property type="evidence" value="ECO:0007669"/>
    <property type="project" value="TreeGrafter"/>
</dbReference>
<comment type="similarity">
    <text evidence="2">Belongs to the ADIPOR family.</text>
</comment>
<comment type="subcellular location">
    <subcellularLocation>
        <location evidence="1">Membrane</location>
        <topology evidence="1">Multi-pass membrane protein</topology>
    </subcellularLocation>
</comment>
<dbReference type="PANTHER" id="PTHR20855:SF52">
    <property type="entry name" value="ADIPONECTIN RECEPTOR PROTEIN"/>
    <property type="match status" value="1"/>
</dbReference>
<feature type="transmembrane region" description="Helical" evidence="7">
    <location>
        <begin position="76"/>
        <end position="95"/>
    </location>
</feature>
<dbReference type="HOGENOM" id="CLU_630340_0_0_1"/>
<dbReference type="PANTHER" id="PTHR20855">
    <property type="entry name" value="ADIPOR/PROGESTIN RECEPTOR-RELATED"/>
    <property type="match status" value="1"/>
</dbReference>
<evidence type="ECO:0000256" key="2">
    <source>
        <dbReference type="ARBA" id="ARBA00007018"/>
    </source>
</evidence>
<feature type="binding site" evidence="6">
    <location>
        <position position="256"/>
    </location>
    <ligand>
        <name>Zn(2+)</name>
        <dbReference type="ChEBI" id="CHEBI:29105"/>
    </ligand>
</feature>
<name>A0A093V1Q1_TALMA</name>
<reference evidence="8" key="2">
    <citation type="journal article" date="2014" name="PLoS Genet.">
        <title>Signature gene expression reveals novel clues to the molecular mechanisms of dimorphic transition in Penicillium marneffei.</title>
        <authorList>
            <person name="Yang E."/>
            <person name="Wang G."/>
            <person name="Cai J."/>
            <person name="Woo P.C."/>
            <person name="Lau S.K."/>
            <person name="Yuen K.-Y."/>
            <person name="Chow W.-N."/>
            <person name="Lin X."/>
        </authorList>
    </citation>
    <scope>NUCLEOTIDE SEQUENCE</scope>
    <source>
        <strain evidence="8">PM1</strain>
    </source>
</reference>
<dbReference type="Pfam" id="PF03006">
    <property type="entry name" value="HlyIII"/>
    <property type="match status" value="1"/>
</dbReference>
<proteinExistence type="inferred from homology"/>
<feature type="transmembrane region" description="Helical" evidence="7">
    <location>
        <begin position="189"/>
        <end position="209"/>
    </location>
</feature>
<feature type="binding site" evidence="6">
    <location>
        <position position="260"/>
    </location>
    <ligand>
        <name>Zn(2+)</name>
        <dbReference type="ChEBI" id="CHEBI:29105"/>
    </ligand>
</feature>
<keyword evidence="8" id="KW-0675">Receptor</keyword>
<keyword evidence="4 7" id="KW-1133">Transmembrane helix</keyword>
<protein>
    <submittedName>
        <fullName evidence="8">ADIPOR-like receptor IZH2</fullName>
    </submittedName>
</protein>
<dbReference type="GO" id="GO:0038023">
    <property type="term" value="F:signaling receptor activity"/>
    <property type="evidence" value="ECO:0007669"/>
    <property type="project" value="TreeGrafter"/>
</dbReference>
<reference key="1">
    <citation type="journal article" date="2014" name="PLoS Genet.">
        <title>Signature Gene Expression Reveals Novel Clues to the Molecular Mechanisms of Dimorphic Transition in Penicillium marneffei.</title>
        <authorList>
            <person name="Yang E."/>
            <person name="Wang G."/>
            <person name="Cai J."/>
            <person name="Woo P.C."/>
            <person name="Lau S.K."/>
            <person name="Yuen K.-Y."/>
            <person name="Chow W.-N."/>
            <person name="Lin X."/>
        </authorList>
    </citation>
    <scope>NUCLEOTIDE SEQUENCE [LARGE SCALE GENOMIC DNA]</scope>
    <source>
        <strain>PM1</strain>
    </source>
</reference>
<evidence type="ECO:0000256" key="6">
    <source>
        <dbReference type="PIRSR" id="PIRSR604254-1"/>
    </source>
</evidence>
<keyword evidence="5 7" id="KW-0472">Membrane</keyword>
<keyword evidence="3 7" id="KW-0812">Transmembrane</keyword>
<evidence type="ECO:0000313" key="8">
    <source>
        <dbReference type="EMBL" id="KFX43914.1"/>
    </source>
</evidence>
<gene>
    <name evidence="8" type="ORF">GQ26_0321040</name>
</gene>
<organism evidence="8">
    <name type="scientific">Talaromyces marneffei PM1</name>
    <dbReference type="NCBI Taxonomy" id="1077442"/>
    <lineage>
        <taxon>Eukaryota</taxon>
        <taxon>Fungi</taxon>
        <taxon>Dikarya</taxon>
        <taxon>Ascomycota</taxon>
        <taxon>Pezizomycotina</taxon>
        <taxon>Eurotiomycetes</taxon>
        <taxon>Eurotiomycetidae</taxon>
        <taxon>Eurotiales</taxon>
        <taxon>Trichocomaceae</taxon>
        <taxon>Talaromyces</taxon>
        <taxon>Talaromyces sect. Talaromyces</taxon>
    </lineage>
</organism>